<feature type="non-terminal residue" evidence="1">
    <location>
        <position position="1"/>
    </location>
</feature>
<accession>A0A392R8P9</accession>
<sequence length="55" mass="6360">GDPYICMSYRGLLPPQDDGVLPEAMGLEDDVDFVEYPGEYMVALVRLCFWTRFRI</sequence>
<dbReference type="Proteomes" id="UP000265520">
    <property type="component" value="Unassembled WGS sequence"/>
</dbReference>
<comment type="caution">
    <text evidence="1">The sequence shown here is derived from an EMBL/GenBank/DDBJ whole genome shotgun (WGS) entry which is preliminary data.</text>
</comment>
<dbReference type="EMBL" id="LXQA010193157">
    <property type="protein sequence ID" value="MCI32160.1"/>
    <property type="molecule type" value="Genomic_DNA"/>
</dbReference>
<name>A0A392R8P9_9FABA</name>
<organism evidence="1 2">
    <name type="scientific">Trifolium medium</name>
    <dbReference type="NCBI Taxonomy" id="97028"/>
    <lineage>
        <taxon>Eukaryota</taxon>
        <taxon>Viridiplantae</taxon>
        <taxon>Streptophyta</taxon>
        <taxon>Embryophyta</taxon>
        <taxon>Tracheophyta</taxon>
        <taxon>Spermatophyta</taxon>
        <taxon>Magnoliopsida</taxon>
        <taxon>eudicotyledons</taxon>
        <taxon>Gunneridae</taxon>
        <taxon>Pentapetalae</taxon>
        <taxon>rosids</taxon>
        <taxon>fabids</taxon>
        <taxon>Fabales</taxon>
        <taxon>Fabaceae</taxon>
        <taxon>Papilionoideae</taxon>
        <taxon>50 kb inversion clade</taxon>
        <taxon>NPAAA clade</taxon>
        <taxon>Hologalegina</taxon>
        <taxon>IRL clade</taxon>
        <taxon>Trifolieae</taxon>
        <taxon>Trifolium</taxon>
    </lineage>
</organism>
<proteinExistence type="predicted"/>
<protein>
    <submittedName>
        <fullName evidence="1">Uncharacterized protein</fullName>
    </submittedName>
</protein>
<evidence type="ECO:0000313" key="2">
    <source>
        <dbReference type="Proteomes" id="UP000265520"/>
    </source>
</evidence>
<keyword evidence="2" id="KW-1185">Reference proteome</keyword>
<evidence type="ECO:0000313" key="1">
    <source>
        <dbReference type="EMBL" id="MCI32160.1"/>
    </source>
</evidence>
<dbReference type="AlphaFoldDB" id="A0A392R8P9"/>
<reference evidence="1 2" key="1">
    <citation type="journal article" date="2018" name="Front. Plant Sci.">
        <title>Red Clover (Trifolium pratense) and Zigzag Clover (T. medium) - A Picture of Genomic Similarities and Differences.</title>
        <authorList>
            <person name="Dluhosova J."/>
            <person name="Istvanek J."/>
            <person name="Nedelnik J."/>
            <person name="Repkova J."/>
        </authorList>
    </citation>
    <scope>NUCLEOTIDE SEQUENCE [LARGE SCALE GENOMIC DNA]</scope>
    <source>
        <strain evidence="2">cv. 10/8</strain>
        <tissue evidence="1">Leaf</tissue>
    </source>
</reference>